<dbReference type="OrthoDB" id="6332692at2759"/>
<dbReference type="Gene3D" id="1.25.40.20">
    <property type="entry name" value="Ankyrin repeat-containing domain"/>
    <property type="match status" value="1"/>
</dbReference>
<reference evidence="2" key="1">
    <citation type="submission" date="2021-01" db="EMBL/GenBank/DDBJ databases">
        <title>Caligus Genome Assembly.</title>
        <authorList>
            <person name="Gallardo-Escarate C."/>
        </authorList>
    </citation>
    <scope>NUCLEOTIDE SEQUENCE [LARGE SCALE GENOMIC DNA]</scope>
</reference>
<dbReference type="Proteomes" id="UP000595437">
    <property type="component" value="Chromosome 3"/>
</dbReference>
<name>A0A7T8KC19_CALRO</name>
<organism evidence="1 2">
    <name type="scientific">Caligus rogercresseyi</name>
    <name type="common">Sea louse</name>
    <dbReference type="NCBI Taxonomy" id="217165"/>
    <lineage>
        <taxon>Eukaryota</taxon>
        <taxon>Metazoa</taxon>
        <taxon>Ecdysozoa</taxon>
        <taxon>Arthropoda</taxon>
        <taxon>Crustacea</taxon>
        <taxon>Multicrustacea</taxon>
        <taxon>Hexanauplia</taxon>
        <taxon>Copepoda</taxon>
        <taxon>Siphonostomatoida</taxon>
        <taxon>Caligidae</taxon>
        <taxon>Caligus</taxon>
    </lineage>
</organism>
<dbReference type="InterPro" id="IPR036770">
    <property type="entry name" value="Ankyrin_rpt-contain_sf"/>
</dbReference>
<evidence type="ECO:0000313" key="1">
    <source>
        <dbReference type="EMBL" id="QQP53132.1"/>
    </source>
</evidence>
<feature type="non-terminal residue" evidence="1">
    <location>
        <position position="1"/>
    </location>
</feature>
<gene>
    <name evidence="1" type="ORF">FKW44_005495</name>
</gene>
<protein>
    <submittedName>
        <fullName evidence="1">Tankyrase_ TRF1interacting ankyrinrelated ADPribose polymerase 2</fullName>
    </submittedName>
</protein>
<dbReference type="EMBL" id="CP045892">
    <property type="protein sequence ID" value="QQP53132.1"/>
    <property type="molecule type" value="Genomic_DNA"/>
</dbReference>
<keyword evidence="2" id="KW-1185">Reference proteome</keyword>
<accession>A0A7T8KC19</accession>
<sequence>MPTNDDERLLRAAKYGDFGIVEDMYRRYPTNHFSNPKRFKNSVTPLHAACLSGKSPMGADPNALDAWHCTPLHNAAAGSGSPILPEITTAKGLDAIELARSMNKYETLRVMSNWKEPPALEEAKVAYQQ</sequence>
<proteinExistence type="predicted"/>
<dbReference type="SUPFAM" id="SSF48403">
    <property type="entry name" value="Ankyrin repeat"/>
    <property type="match status" value="1"/>
</dbReference>
<dbReference type="AlphaFoldDB" id="A0A7T8KC19"/>
<evidence type="ECO:0000313" key="2">
    <source>
        <dbReference type="Proteomes" id="UP000595437"/>
    </source>
</evidence>